<evidence type="ECO:0000256" key="4">
    <source>
        <dbReference type="ARBA" id="ARBA00022807"/>
    </source>
</evidence>
<keyword evidence="6" id="KW-0812">Transmembrane</keyword>
<proteinExistence type="inferred from homology"/>
<evidence type="ECO:0000259" key="7">
    <source>
        <dbReference type="PROSITE" id="PS51935"/>
    </source>
</evidence>
<keyword evidence="6" id="KW-0472">Membrane</keyword>
<dbReference type="RefSeq" id="WP_380844718.1">
    <property type="nucleotide sequence ID" value="NZ_JBHSFP010000021.1"/>
</dbReference>
<keyword evidence="3" id="KW-0378">Hydrolase</keyword>
<evidence type="ECO:0000256" key="3">
    <source>
        <dbReference type="ARBA" id="ARBA00022801"/>
    </source>
</evidence>
<dbReference type="InterPro" id="IPR051794">
    <property type="entry name" value="PG_Endopeptidase_C40"/>
</dbReference>
<keyword evidence="4" id="KW-0788">Thiol protease</keyword>
<protein>
    <submittedName>
        <fullName evidence="8">C40 family peptidase</fullName>
    </submittedName>
</protein>
<reference evidence="9" key="1">
    <citation type="journal article" date="2019" name="Int. J. Syst. Evol. Microbiol.">
        <title>The Global Catalogue of Microorganisms (GCM) 10K type strain sequencing project: providing services to taxonomists for standard genome sequencing and annotation.</title>
        <authorList>
            <consortium name="The Broad Institute Genomics Platform"/>
            <consortium name="The Broad Institute Genome Sequencing Center for Infectious Disease"/>
            <person name="Wu L."/>
            <person name="Ma J."/>
        </authorList>
    </citation>
    <scope>NUCLEOTIDE SEQUENCE [LARGE SCALE GENOMIC DNA]</scope>
    <source>
        <strain evidence="9">CGMCC 4.7132</strain>
    </source>
</reference>
<dbReference type="Gene3D" id="3.90.1720.10">
    <property type="entry name" value="endopeptidase domain like (from Nostoc punctiforme)"/>
    <property type="match status" value="1"/>
</dbReference>
<evidence type="ECO:0000256" key="1">
    <source>
        <dbReference type="ARBA" id="ARBA00007074"/>
    </source>
</evidence>
<accession>A0ABV9CP67</accession>
<comment type="similarity">
    <text evidence="1">Belongs to the peptidase C40 family.</text>
</comment>
<feature type="domain" description="NlpC/P60" evidence="7">
    <location>
        <begin position="385"/>
        <end position="514"/>
    </location>
</feature>
<dbReference type="InterPro" id="IPR038765">
    <property type="entry name" value="Papain-like_cys_pep_sf"/>
</dbReference>
<dbReference type="Proteomes" id="UP001596004">
    <property type="component" value="Unassembled WGS sequence"/>
</dbReference>
<evidence type="ECO:0000256" key="6">
    <source>
        <dbReference type="SAM" id="Phobius"/>
    </source>
</evidence>
<comment type="caution">
    <text evidence="8">The sequence shown here is derived from an EMBL/GenBank/DDBJ whole genome shotgun (WGS) entry which is preliminary data.</text>
</comment>
<dbReference type="InterPro" id="IPR000064">
    <property type="entry name" value="NLP_P60_dom"/>
</dbReference>
<evidence type="ECO:0000313" key="9">
    <source>
        <dbReference type="Proteomes" id="UP001596004"/>
    </source>
</evidence>
<dbReference type="EMBL" id="JBHSFP010000021">
    <property type="protein sequence ID" value="MFC4534319.1"/>
    <property type="molecule type" value="Genomic_DNA"/>
</dbReference>
<feature type="compositionally biased region" description="Low complexity" evidence="5">
    <location>
        <begin position="121"/>
        <end position="174"/>
    </location>
</feature>
<evidence type="ECO:0000256" key="2">
    <source>
        <dbReference type="ARBA" id="ARBA00022670"/>
    </source>
</evidence>
<evidence type="ECO:0000313" key="8">
    <source>
        <dbReference type="EMBL" id="MFC4534319.1"/>
    </source>
</evidence>
<name>A0ABV9CP67_9ACTN</name>
<dbReference type="PANTHER" id="PTHR47359:SF3">
    <property type="entry name" value="NLP_P60 DOMAIN-CONTAINING PROTEIN-RELATED"/>
    <property type="match status" value="1"/>
</dbReference>
<gene>
    <name evidence="8" type="ORF">ACFO60_26470</name>
</gene>
<keyword evidence="6" id="KW-1133">Transmembrane helix</keyword>
<feature type="transmembrane region" description="Helical" evidence="6">
    <location>
        <begin position="58"/>
        <end position="77"/>
    </location>
</feature>
<dbReference type="PANTHER" id="PTHR47359">
    <property type="entry name" value="PEPTIDOGLYCAN DL-ENDOPEPTIDASE CWLO"/>
    <property type="match status" value="1"/>
</dbReference>
<feature type="region of interest" description="Disordered" evidence="5">
    <location>
        <begin position="121"/>
        <end position="191"/>
    </location>
</feature>
<dbReference type="SUPFAM" id="SSF54001">
    <property type="entry name" value="Cysteine proteinases"/>
    <property type="match status" value="1"/>
</dbReference>
<dbReference type="Pfam" id="PF00877">
    <property type="entry name" value="NLPC_P60"/>
    <property type="match status" value="1"/>
</dbReference>
<keyword evidence="2" id="KW-0645">Protease</keyword>
<sequence length="514" mass="53397">MLDRRPRGSTAVRANLTRGVGAVQGYLGGALAEVREDLSYHPRIPRRRRAVARVQRRTVAVIATGLVAVLAVDLMVFGELSKREAQSAAAARGRDTAERGAGYVAATRDLAVTRGLKVTRAPAAAGAPVTAPPVASEGSSTAPDAKGGPATAGPAATGGTSTTGGTATAGGSSAHQRPPAGDPPQSTTRSQVAPLAELRKPHLFVVTPRPLTAAAVHRVRASSGVKSAEVVDAADVMMGGKRVQTMGVNPSTFRAYTPRATARSDVLWNSVAAGDVAVSFVLGNDGGVPLGSMVSGGGRDLRVGAYATMGMGMINAVVSRDVARSLGIPRNNALVVSAPGADSTRLRLRLLKVLPKGSQVALINPVLTPPSQTRTNWPASSFMSTEQLRVALTAAVSKLGRPYVWGAEGPDTFDCSGLVQWAFGQAGVRMPRVTHQQWVTGPQIPLSQAQPGDLLFWRSDPTNPGYISHVAIYWGDGKMLQAPRTGDVVKISPVSTRNLAGVVRVSPNVAARVR</sequence>
<keyword evidence="9" id="KW-1185">Reference proteome</keyword>
<evidence type="ECO:0000256" key="5">
    <source>
        <dbReference type="SAM" id="MobiDB-lite"/>
    </source>
</evidence>
<organism evidence="8 9">
    <name type="scientific">Sphaerisporangium dianthi</name>
    <dbReference type="NCBI Taxonomy" id="1436120"/>
    <lineage>
        <taxon>Bacteria</taxon>
        <taxon>Bacillati</taxon>
        <taxon>Actinomycetota</taxon>
        <taxon>Actinomycetes</taxon>
        <taxon>Streptosporangiales</taxon>
        <taxon>Streptosporangiaceae</taxon>
        <taxon>Sphaerisporangium</taxon>
    </lineage>
</organism>
<dbReference type="PROSITE" id="PS51935">
    <property type="entry name" value="NLPC_P60"/>
    <property type="match status" value="1"/>
</dbReference>